<keyword evidence="7" id="KW-0804">Transcription</keyword>
<dbReference type="InterPro" id="IPR020449">
    <property type="entry name" value="Tscrpt_reg_AraC-type_HTH"/>
</dbReference>
<dbReference type="Gene3D" id="3.40.50.2300">
    <property type="match status" value="1"/>
</dbReference>
<feature type="domain" description="HTH araC/xylS-type" evidence="9">
    <location>
        <begin position="441"/>
        <end position="540"/>
    </location>
</feature>
<dbReference type="PANTHER" id="PTHR42713:SF3">
    <property type="entry name" value="TRANSCRIPTIONAL REGULATORY PROTEIN HPTR"/>
    <property type="match status" value="1"/>
</dbReference>
<evidence type="ECO:0000256" key="5">
    <source>
        <dbReference type="ARBA" id="ARBA00023015"/>
    </source>
</evidence>
<proteinExistence type="predicted"/>
<organism evidence="11 12">
    <name type="scientific">Gordoniibacillus kamchatkensis</name>
    <dbReference type="NCBI Taxonomy" id="1590651"/>
    <lineage>
        <taxon>Bacteria</taxon>
        <taxon>Bacillati</taxon>
        <taxon>Bacillota</taxon>
        <taxon>Bacilli</taxon>
        <taxon>Bacillales</taxon>
        <taxon>Paenibacillaceae</taxon>
        <taxon>Gordoniibacillus</taxon>
    </lineage>
</organism>
<dbReference type="PRINTS" id="PR00032">
    <property type="entry name" value="HTHARAC"/>
</dbReference>
<dbReference type="CDD" id="cd17536">
    <property type="entry name" value="REC_YesN-like"/>
    <property type="match status" value="1"/>
</dbReference>
<evidence type="ECO:0000256" key="2">
    <source>
        <dbReference type="ARBA" id="ARBA00022490"/>
    </source>
</evidence>
<keyword evidence="4" id="KW-0902">Two-component regulatory system</keyword>
<evidence type="ECO:0000256" key="6">
    <source>
        <dbReference type="ARBA" id="ARBA00023125"/>
    </source>
</evidence>
<dbReference type="InterPro" id="IPR009057">
    <property type="entry name" value="Homeodomain-like_sf"/>
</dbReference>
<dbReference type="InterPro" id="IPR018060">
    <property type="entry name" value="HTH_AraC"/>
</dbReference>
<reference evidence="11 12" key="1">
    <citation type="submission" date="2014-12" db="EMBL/GenBank/DDBJ databases">
        <title>Draft genome sequence of Paenibacillus kamchatkensis strain B-2647.</title>
        <authorList>
            <person name="Karlyshev A.V."/>
            <person name="Kudryashova E.B."/>
        </authorList>
    </citation>
    <scope>NUCLEOTIDE SEQUENCE [LARGE SCALE GENOMIC DNA]</scope>
    <source>
        <strain evidence="11 12">VKM B-2647</strain>
    </source>
</reference>
<dbReference type="SMART" id="SM00342">
    <property type="entry name" value="HTH_ARAC"/>
    <property type="match status" value="1"/>
</dbReference>
<evidence type="ECO:0000256" key="1">
    <source>
        <dbReference type="ARBA" id="ARBA00004496"/>
    </source>
</evidence>
<comment type="subcellular location">
    <subcellularLocation>
        <location evidence="1">Cytoplasm</location>
    </subcellularLocation>
</comment>
<dbReference type="InterPro" id="IPR018062">
    <property type="entry name" value="HTH_AraC-typ_CS"/>
</dbReference>
<dbReference type="InterPro" id="IPR051552">
    <property type="entry name" value="HptR"/>
</dbReference>
<evidence type="ECO:0000259" key="10">
    <source>
        <dbReference type="PROSITE" id="PS50110"/>
    </source>
</evidence>
<dbReference type="Pfam" id="PF12833">
    <property type="entry name" value="HTH_18"/>
    <property type="match status" value="1"/>
</dbReference>
<name>A0ABR5AEK4_9BACL</name>
<gene>
    <name evidence="11" type="ORF">SD70_19880</name>
</gene>
<dbReference type="Gene3D" id="1.10.10.60">
    <property type="entry name" value="Homeodomain-like"/>
    <property type="match status" value="2"/>
</dbReference>
<dbReference type="SUPFAM" id="SSF46689">
    <property type="entry name" value="Homeodomain-like"/>
    <property type="match status" value="2"/>
</dbReference>
<evidence type="ECO:0000256" key="8">
    <source>
        <dbReference type="PROSITE-ProRule" id="PRU00169"/>
    </source>
</evidence>
<accession>A0ABR5AEK4</accession>
<dbReference type="Proteomes" id="UP000031967">
    <property type="component" value="Unassembled WGS sequence"/>
</dbReference>
<dbReference type="PANTHER" id="PTHR42713">
    <property type="entry name" value="HISTIDINE KINASE-RELATED"/>
    <property type="match status" value="1"/>
</dbReference>
<keyword evidence="12" id="KW-1185">Reference proteome</keyword>
<dbReference type="PROSITE" id="PS00041">
    <property type="entry name" value="HTH_ARAC_FAMILY_1"/>
    <property type="match status" value="1"/>
</dbReference>
<dbReference type="SMART" id="SM00448">
    <property type="entry name" value="REC"/>
    <property type="match status" value="1"/>
</dbReference>
<dbReference type="Pfam" id="PF00072">
    <property type="entry name" value="Response_reg"/>
    <property type="match status" value="1"/>
</dbReference>
<dbReference type="RefSeq" id="WP_041049259.1">
    <property type="nucleotide sequence ID" value="NZ_JXAK01000037.1"/>
</dbReference>
<keyword evidence="3 8" id="KW-0597">Phosphoprotein</keyword>
<dbReference type="PROSITE" id="PS50110">
    <property type="entry name" value="RESPONSE_REGULATORY"/>
    <property type="match status" value="1"/>
</dbReference>
<protein>
    <recommendedName>
        <fullName evidence="13">Response regulator</fullName>
    </recommendedName>
</protein>
<keyword evidence="2" id="KW-0963">Cytoplasm</keyword>
<feature type="modified residue" description="4-aspartylphosphate" evidence="8">
    <location>
        <position position="55"/>
    </location>
</feature>
<dbReference type="PROSITE" id="PS01124">
    <property type="entry name" value="HTH_ARAC_FAMILY_2"/>
    <property type="match status" value="1"/>
</dbReference>
<dbReference type="InterPro" id="IPR011006">
    <property type="entry name" value="CheY-like_superfamily"/>
</dbReference>
<dbReference type="SUPFAM" id="SSF52172">
    <property type="entry name" value="CheY-like"/>
    <property type="match status" value="1"/>
</dbReference>
<evidence type="ECO:0000256" key="4">
    <source>
        <dbReference type="ARBA" id="ARBA00023012"/>
    </source>
</evidence>
<evidence type="ECO:0000256" key="7">
    <source>
        <dbReference type="ARBA" id="ARBA00023163"/>
    </source>
</evidence>
<evidence type="ECO:0000256" key="3">
    <source>
        <dbReference type="ARBA" id="ARBA00022553"/>
    </source>
</evidence>
<sequence length="542" mass="61581">MYRLMIVDDEPLTREYLKRYFQSCGGDWEVAAEAMDGSEAWELLQSRPVDVVITDIKMPVMNGLDLCKLVSERYPHMKLVILSGYDEFSFAREAIQYGVHDYLLKPIVKENLDETVRRIAADLDKARHEDLALRTLRSLSNDTTSQVIKHFLKAAVAENELEIKTLYPLMYRLNLSLIEAEGAVMMLDLDMHHLLHSSVPVSDVALFRFILHQVAGEIVQQEGLGTAFLDEHQQVCCLIAGDNEEEIRQRSSVLHEKTGNFMRQNTNWTVTSALGSAEDDVLKMHQSYYQARRAMYCRLLAGGDRLYVYAEQQPLLRRVGELEQSVASIQSVLLDGTELAPSLTVGGLVDLMEKRDGESIFRYGVLVIQHLAEIRQLQLRDSQQGEAAQLALAKLKNAVLSHPEDFSKEKAVSLLVEIVNLFRAANRVPDDEVRNEKSIVEQAKDYICSHYSEPLSLAHIAEKVGVSTAYLSNLFHKQMNESYIKFLTRVRMEQAARLLKLNPPEKVYDVARKVGYISVKHFSHVFKQYYGTPPGEYANPKS</sequence>
<evidence type="ECO:0000313" key="11">
    <source>
        <dbReference type="EMBL" id="KIL39439.1"/>
    </source>
</evidence>
<feature type="domain" description="Response regulatory" evidence="10">
    <location>
        <begin position="3"/>
        <end position="120"/>
    </location>
</feature>
<comment type="caution">
    <text evidence="11">The sequence shown here is derived from an EMBL/GenBank/DDBJ whole genome shotgun (WGS) entry which is preliminary data.</text>
</comment>
<dbReference type="EMBL" id="JXAK01000037">
    <property type="protein sequence ID" value="KIL39439.1"/>
    <property type="molecule type" value="Genomic_DNA"/>
</dbReference>
<evidence type="ECO:0008006" key="13">
    <source>
        <dbReference type="Google" id="ProtNLM"/>
    </source>
</evidence>
<keyword evidence="6" id="KW-0238">DNA-binding</keyword>
<evidence type="ECO:0000313" key="12">
    <source>
        <dbReference type="Proteomes" id="UP000031967"/>
    </source>
</evidence>
<dbReference type="InterPro" id="IPR001789">
    <property type="entry name" value="Sig_transdc_resp-reg_receiver"/>
</dbReference>
<evidence type="ECO:0000259" key="9">
    <source>
        <dbReference type="PROSITE" id="PS01124"/>
    </source>
</evidence>
<keyword evidence="5" id="KW-0805">Transcription regulation</keyword>